<dbReference type="EMBL" id="MCSB01000013">
    <property type="protein sequence ID" value="PME29838.1"/>
    <property type="molecule type" value="Genomic_DNA"/>
</dbReference>
<dbReference type="Gene3D" id="1.10.287.1120">
    <property type="entry name" value="Bipartite methylase S protein"/>
    <property type="match status" value="1"/>
</dbReference>
<feature type="domain" description="Type I restriction modification DNA specificity" evidence="4">
    <location>
        <begin position="18"/>
        <end position="205"/>
    </location>
</feature>
<keyword evidence="2" id="KW-0680">Restriction system</keyword>
<comment type="similarity">
    <text evidence="1">Belongs to the type-I restriction system S methylase family.</text>
</comment>
<dbReference type="AlphaFoldDB" id="A0AA45A9A9"/>
<evidence type="ECO:0000256" key="2">
    <source>
        <dbReference type="ARBA" id="ARBA00022747"/>
    </source>
</evidence>
<dbReference type="InterPro" id="IPR052021">
    <property type="entry name" value="Type-I_RS_S_subunit"/>
</dbReference>
<evidence type="ECO:0000256" key="3">
    <source>
        <dbReference type="ARBA" id="ARBA00023125"/>
    </source>
</evidence>
<gene>
    <name evidence="5" type="ORF">BCV38_07080</name>
</gene>
<feature type="domain" description="Type I restriction modification DNA specificity" evidence="4">
    <location>
        <begin position="246"/>
        <end position="424"/>
    </location>
</feature>
<dbReference type="Gene3D" id="3.90.220.20">
    <property type="entry name" value="DNA methylase specificity domains"/>
    <property type="match status" value="2"/>
</dbReference>
<dbReference type="Proteomes" id="UP000239763">
    <property type="component" value="Unassembled WGS sequence"/>
</dbReference>
<dbReference type="PANTHER" id="PTHR30408">
    <property type="entry name" value="TYPE-1 RESTRICTION ENZYME ECOKI SPECIFICITY PROTEIN"/>
    <property type="match status" value="1"/>
</dbReference>
<evidence type="ECO:0000313" key="5">
    <source>
        <dbReference type="EMBL" id="PME29838.1"/>
    </source>
</evidence>
<keyword evidence="6" id="KW-1185">Reference proteome</keyword>
<dbReference type="PANTHER" id="PTHR30408:SF12">
    <property type="entry name" value="TYPE I RESTRICTION ENZYME MJAVIII SPECIFICITY SUBUNIT"/>
    <property type="match status" value="1"/>
</dbReference>
<evidence type="ECO:0000259" key="4">
    <source>
        <dbReference type="Pfam" id="PF01420"/>
    </source>
</evidence>
<proteinExistence type="inferred from homology"/>
<sequence>MTEQMNMPKLRFDEFETRWNPVKLGDITSYLKGFAFKSNDYLDSGGLDSRLIRVSDLSSDSVKVDNKKVFLPTELVDRSIRYKLKNGDVLITTVGSKPELRESAVGRAIYINEAHGVLNQNLLIMRPNNENTSKFIFSQLNTPRYIDHVTNIQRGNANQSNITVADLFEYRVSTTTLPEQQKIASFLSKVDEKIALLSEKEDKLTEYKRGVMQQLFNSKWQEQDGQLTFMPPTLRFKAGDGSEFPDWEEREFDDIFNFSTGKNIKQNEASPEFDTPCVRYGELYHMYGEVITTVVNSTNLEHSELTFSNGNEILLPSAGEDPLDIGSASALTLSDVAIGRTINVLRPKGSIDYCPVYVSFYINEKLRKKISTLARGASISNVYNSDLRGLSLPLPSIKEQYVIKSFLLKIEDKLKLTNSELEKAKEWKRGLLQQMFV</sequence>
<name>A0AA45A9A9_9VIBR</name>
<dbReference type="GO" id="GO:0003677">
    <property type="term" value="F:DNA binding"/>
    <property type="evidence" value="ECO:0007669"/>
    <property type="project" value="UniProtKB-KW"/>
</dbReference>
<dbReference type="InterPro" id="IPR044946">
    <property type="entry name" value="Restrct_endonuc_typeI_TRD_sf"/>
</dbReference>
<keyword evidence="3" id="KW-0238">DNA-binding</keyword>
<dbReference type="SUPFAM" id="SSF116734">
    <property type="entry name" value="DNA methylase specificity domain"/>
    <property type="match status" value="2"/>
</dbReference>
<organism evidence="5 6">
    <name type="scientific">Vibrio lentus</name>
    <dbReference type="NCBI Taxonomy" id="136468"/>
    <lineage>
        <taxon>Bacteria</taxon>
        <taxon>Pseudomonadati</taxon>
        <taxon>Pseudomonadota</taxon>
        <taxon>Gammaproteobacteria</taxon>
        <taxon>Vibrionales</taxon>
        <taxon>Vibrionaceae</taxon>
        <taxon>Vibrio</taxon>
    </lineage>
</organism>
<protein>
    <recommendedName>
        <fullName evidence="4">Type I restriction modification DNA specificity domain-containing protein</fullName>
    </recommendedName>
</protein>
<evidence type="ECO:0000313" key="6">
    <source>
        <dbReference type="Proteomes" id="UP000239763"/>
    </source>
</evidence>
<comment type="caution">
    <text evidence="5">The sequence shown here is derived from an EMBL/GenBank/DDBJ whole genome shotgun (WGS) entry which is preliminary data.</text>
</comment>
<dbReference type="GO" id="GO:0009307">
    <property type="term" value="P:DNA restriction-modification system"/>
    <property type="evidence" value="ECO:0007669"/>
    <property type="project" value="UniProtKB-KW"/>
</dbReference>
<dbReference type="Pfam" id="PF01420">
    <property type="entry name" value="Methylase_S"/>
    <property type="match status" value="2"/>
</dbReference>
<dbReference type="InterPro" id="IPR000055">
    <property type="entry name" value="Restrct_endonuc_typeI_TRD"/>
</dbReference>
<reference evidence="5 6" key="1">
    <citation type="journal article" date="2018" name="Nature">
        <title>A major lineage of non-tailed dsDNA viruses as unrecognized killers of marine bacteria.</title>
        <authorList>
            <person name="Kauffman K.M."/>
            <person name="Hussain F.A."/>
            <person name="Yang J."/>
            <person name="Arevalo P."/>
            <person name="Brown J.M."/>
            <person name="Chang W.K."/>
            <person name="VanInsberghe D."/>
            <person name="Elsherbini J."/>
            <person name="Sharma R.S."/>
            <person name="Cutler M.B."/>
            <person name="Kelly L."/>
            <person name="Polz M.F."/>
        </authorList>
    </citation>
    <scope>NUCLEOTIDE SEQUENCE [LARGE SCALE GENOMIC DNA]</scope>
    <source>
        <strain evidence="5 6">10N.286.55.E1</strain>
    </source>
</reference>
<dbReference type="RefSeq" id="WP_102299409.1">
    <property type="nucleotide sequence ID" value="NZ_JAAHTI010000001.1"/>
</dbReference>
<accession>A0AA45A9A9</accession>
<evidence type="ECO:0000256" key="1">
    <source>
        <dbReference type="ARBA" id="ARBA00010923"/>
    </source>
</evidence>